<comment type="similarity">
    <text evidence="4">Belongs to the carbohydrate esterase 1 (CE1) family.</text>
</comment>
<dbReference type="GO" id="GO:0045493">
    <property type="term" value="P:xylan catabolic process"/>
    <property type="evidence" value="ECO:0007669"/>
    <property type="project" value="UniProtKB-UniRule"/>
</dbReference>
<organism evidence="5 6">
    <name type="scientific">Echria macrotheca</name>
    <dbReference type="NCBI Taxonomy" id="438768"/>
    <lineage>
        <taxon>Eukaryota</taxon>
        <taxon>Fungi</taxon>
        <taxon>Dikarya</taxon>
        <taxon>Ascomycota</taxon>
        <taxon>Pezizomycotina</taxon>
        <taxon>Sordariomycetes</taxon>
        <taxon>Sordariomycetidae</taxon>
        <taxon>Sordariales</taxon>
        <taxon>Schizotheciaceae</taxon>
        <taxon>Echria</taxon>
    </lineage>
</organism>
<dbReference type="EC" id="3.1.1.-" evidence="4"/>
<evidence type="ECO:0000256" key="4">
    <source>
        <dbReference type="RuleBase" id="RU367147"/>
    </source>
</evidence>
<keyword evidence="6" id="KW-1185">Reference proteome</keyword>
<evidence type="ECO:0000313" key="6">
    <source>
        <dbReference type="Proteomes" id="UP001239445"/>
    </source>
</evidence>
<evidence type="ECO:0000256" key="2">
    <source>
        <dbReference type="ARBA" id="ARBA00022729"/>
    </source>
</evidence>
<dbReference type="PANTHER" id="PTHR43037:SF5">
    <property type="entry name" value="FERULOYL ESTERASE"/>
    <property type="match status" value="1"/>
</dbReference>
<dbReference type="InterPro" id="IPR050955">
    <property type="entry name" value="Plant_Biomass_Hydrol_Est"/>
</dbReference>
<feature type="non-terminal residue" evidence="5">
    <location>
        <position position="321"/>
    </location>
</feature>
<keyword evidence="4" id="KW-0964">Secreted</keyword>
<protein>
    <recommendedName>
        <fullName evidence="4">Carboxylic ester hydrolase</fullName>
        <ecNumber evidence="4">3.1.1.-</ecNumber>
    </recommendedName>
</protein>
<name>A0AAJ0FEB8_9PEZI</name>
<evidence type="ECO:0000256" key="1">
    <source>
        <dbReference type="ARBA" id="ARBA00022487"/>
    </source>
</evidence>
<dbReference type="AlphaFoldDB" id="A0AAJ0FEB8"/>
<dbReference type="EMBL" id="MU839827">
    <property type="protein sequence ID" value="KAK1760213.1"/>
    <property type="molecule type" value="Genomic_DNA"/>
</dbReference>
<dbReference type="NCBIfam" id="TIGR01840">
    <property type="entry name" value="esterase_phb"/>
    <property type="match status" value="1"/>
</dbReference>
<evidence type="ECO:0000313" key="5">
    <source>
        <dbReference type="EMBL" id="KAK1760213.1"/>
    </source>
</evidence>
<dbReference type="PANTHER" id="PTHR43037">
    <property type="entry name" value="UNNAMED PRODUCT-RELATED"/>
    <property type="match status" value="1"/>
</dbReference>
<dbReference type="InterPro" id="IPR029058">
    <property type="entry name" value="AB_hydrolase_fold"/>
</dbReference>
<gene>
    <name evidence="5" type="ORF">QBC47DRAFT_312527</name>
</gene>
<proteinExistence type="inferred from homology"/>
<accession>A0AAJ0FEB8</accession>
<comment type="subcellular location">
    <subcellularLocation>
        <location evidence="4">Secreted</location>
    </subcellularLocation>
</comment>
<keyword evidence="1 4" id="KW-0719">Serine esterase</keyword>
<feature type="chain" id="PRO_5042318103" description="Carboxylic ester hydrolase" evidence="4">
    <location>
        <begin position="27"/>
        <end position="321"/>
    </location>
</feature>
<dbReference type="InterPro" id="IPR010126">
    <property type="entry name" value="Esterase_phb"/>
</dbReference>
<keyword evidence="3 4" id="KW-0378">Hydrolase</keyword>
<reference evidence="5" key="1">
    <citation type="submission" date="2023-06" db="EMBL/GenBank/DDBJ databases">
        <title>Genome-scale phylogeny and comparative genomics of the fungal order Sordariales.</title>
        <authorList>
            <consortium name="Lawrence Berkeley National Laboratory"/>
            <person name="Hensen N."/>
            <person name="Bonometti L."/>
            <person name="Westerberg I."/>
            <person name="Brannstrom I.O."/>
            <person name="Guillou S."/>
            <person name="Cros-Aarteil S."/>
            <person name="Calhoun S."/>
            <person name="Haridas S."/>
            <person name="Kuo A."/>
            <person name="Mondo S."/>
            <person name="Pangilinan J."/>
            <person name="Riley R."/>
            <person name="Labutti K."/>
            <person name="Andreopoulos B."/>
            <person name="Lipzen A."/>
            <person name="Chen C."/>
            <person name="Yanf M."/>
            <person name="Daum C."/>
            <person name="Ng V."/>
            <person name="Clum A."/>
            <person name="Steindorff A."/>
            <person name="Ohm R."/>
            <person name="Martin F."/>
            <person name="Silar P."/>
            <person name="Natvig D."/>
            <person name="Lalanne C."/>
            <person name="Gautier V."/>
            <person name="Ament-Velasquez S.L."/>
            <person name="Kruys A."/>
            <person name="Hutchinson M.I."/>
            <person name="Powell A.J."/>
            <person name="Barry K."/>
            <person name="Miller A.N."/>
            <person name="Grigoriev I.V."/>
            <person name="Debuchy R."/>
            <person name="Gladieux P."/>
            <person name="Thoren M.H."/>
            <person name="Johannesson H."/>
        </authorList>
    </citation>
    <scope>NUCLEOTIDE SEQUENCE</scope>
    <source>
        <strain evidence="5">PSN4</strain>
    </source>
</reference>
<comment type="function">
    <text evidence="4">Esterase involved in the hydrolysis of xylan, a major structural heterogeneous polysaccharide found in plant biomass representing the second most abundant polysaccharide in the biosphere, after cellulose.</text>
</comment>
<dbReference type="SUPFAM" id="SSF53474">
    <property type="entry name" value="alpha/beta-Hydrolases"/>
    <property type="match status" value="2"/>
</dbReference>
<dbReference type="Gene3D" id="3.40.50.1820">
    <property type="entry name" value="alpha/beta hydrolase"/>
    <property type="match status" value="1"/>
</dbReference>
<dbReference type="GO" id="GO:0005576">
    <property type="term" value="C:extracellular region"/>
    <property type="evidence" value="ECO:0007669"/>
    <property type="project" value="UniProtKB-SubCell"/>
</dbReference>
<keyword evidence="4" id="KW-0119">Carbohydrate metabolism</keyword>
<keyword evidence="4" id="KW-0624">Polysaccharide degradation</keyword>
<evidence type="ECO:0000256" key="3">
    <source>
        <dbReference type="ARBA" id="ARBA00022801"/>
    </source>
</evidence>
<keyword evidence="2 4" id="KW-0732">Signal</keyword>
<sequence>MTTSLNHPSKMRLLSLTLTLPGLSLAASLRQITEPFGPNPTNASFFIYVPDTLPAKPAVLVNPHWCHGSAAAAFRGSQYAALADKHGFIVIYPSSPHVADSCWDVSSRETLTHEGGGDSLGIVSMVRWTLARYAGDAARVFVTGVSSGAMMTQVLVGAYPDVFAAGSAFSGVPFGCFAAPGNNSGVYGYWNDDCAKGRVTKTGDEWAAIVRAAYPGYTGWRPKLQLFHGTADEVLDYKNHEEAIKEWTAVLGVGMTPVTTTANTPVAGWTKTTYGTSGWLEAFSAAGVPHDIRVQENTVLEFFQLNHTTDYFVWGRGGPNG</sequence>
<comment type="caution">
    <text evidence="5">The sequence shown here is derived from an EMBL/GenBank/DDBJ whole genome shotgun (WGS) entry which is preliminary data.</text>
</comment>
<dbReference type="GO" id="GO:0052689">
    <property type="term" value="F:carboxylic ester hydrolase activity"/>
    <property type="evidence" value="ECO:0007669"/>
    <property type="project" value="UniProtKB-KW"/>
</dbReference>
<feature type="signal peptide" evidence="4">
    <location>
        <begin position="1"/>
        <end position="26"/>
    </location>
</feature>
<dbReference type="Pfam" id="PF10503">
    <property type="entry name" value="Esterase_PHB"/>
    <property type="match status" value="1"/>
</dbReference>
<dbReference type="Proteomes" id="UP001239445">
    <property type="component" value="Unassembled WGS sequence"/>
</dbReference>